<keyword evidence="2" id="KW-0812">Transmembrane</keyword>
<dbReference type="GO" id="GO:0005886">
    <property type="term" value="C:plasma membrane"/>
    <property type="evidence" value="ECO:0007669"/>
    <property type="project" value="TreeGrafter"/>
</dbReference>
<evidence type="ECO:0000313" key="5">
    <source>
        <dbReference type="EMBL" id="MTD60766.1"/>
    </source>
</evidence>
<dbReference type="Gene3D" id="3.40.710.10">
    <property type="entry name" value="DD-peptidase/beta-lactamase superfamily"/>
    <property type="match status" value="1"/>
</dbReference>
<dbReference type="InterPro" id="IPR050515">
    <property type="entry name" value="Beta-lactam/transpept"/>
</dbReference>
<evidence type="ECO:0000256" key="1">
    <source>
        <dbReference type="SAM" id="MobiDB-lite"/>
    </source>
</evidence>
<feature type="domain" description="Penicillin-binding protein transpeptidase" evidence="3">
    <location>
        <begin position="187"/>
        <end position="492"/>
    </location>
</feature>
<dbReference type="GO" id="GO:0071972">
    <property type="term" value="F:peptidoglycan L,D-transpeptidase activity"/>
    <property type="evidence" value="ECO:0007669"/>
    <property type="project" value="TreeGrafter"/>
</dbReference>
<evidence type="ECO:0000259" key="3">
    <source>
        <dbReference type="Pfam" id="PF00905"/>
    </source>
</evidence>
<dbReference type="Pfam" id="PF21922">
    <property type="entry name" value="PBP_dimer_2"/>
    <property type="match status" value="1"/>
</dbReference>
<dbReference type="Pfam" id="PF00905">
    <property type="entry name" value="Transpeptidase"/>
    <property type="match status" value="1"/>
</dbReference>
<dbReference type="PANTHER" id="PTHR30627">
    <property type="entry name" value="PEPTIDOGLYCAN D,D-TRANSPEPTIDASE"/>
    <property type="match status" value="1"/>
</dbReference>
<dbReference type="Proteomes" id="UP000437824">
    <property type="component" value="Unassembled WGS sequence"/>
</dbReference>
<proteinExistence type="predicted"/>
<dbReference type="AlphaFoldDB" id="A0A844GFA7"/>
<dbReference type="GO" id="GO:0008658">
    <property type="term" value="F:penicillin binding"/>
    <property type="evidence" value="ECO:0007669"/>
    <property type="project" value="InterPro"/>
</dbReference>
<evidence type="ECO:0000259" key="4">
    <source>
        <dbReference type="Pfam" id="PF21922"/>
    </source>
</evidence>
<dbReference type="InterPro" id="IPR054120">
    <property type="entry name" value="PBPA_dimer"/>
</dbReference>
<evidence type="ECO:0000313" key="6">
    <source>
        <dbReference type="Proteomes" id="UP000437824"/>
    </source>
</evidence>
<keyword evidence="2" id="KW-0472">Membrane</keyword>
<sequence length="499" mass="55009">MRTKKLRDNEERKRRKELKKLQKRKTRDITKKKRSRNREYTIVSCFFVLIFVSMIGYLIYFDQVKSEDFINSPYNTRQDSFSDRVVRGKIVSSDGQVLAQTNVYDDGTEERTYPYSNIFAHVVGYDTNGKSGLESEANFQLLTSHEFFLNQLKNEFKNQKNTGDTVITTLNADLQTTAYNALGDRRGAVVAIEPSTGKMLVELSKPDFDPNTIADNWDTLVNDESNSSLLNRATNGAYPPGSTFKVVTALDYFRTKGTLEGFSYLCEGSITKEDHTIRCYGGTVHGQEDFYSAFANSCNSAFAEIGDMLGGSSLKETAEDLLFNKSLPLTSYKKSTFTLTGKSSVAEVMQTAIGQGNTLVSPMHMALITSAIANGGELMKPYLIDSVSSSDGETVQTTEPEKYKRLMTVNEANLLGKLMKGVVENGTASALNGRGYTVAGKTGSAEFDENGSSHSWFIGYSNVDDPDLVVAVIVENGGTGSEAAVPIAGQIFDAYYYDN</sequence>
<dbReference type="InterPro" id="IPR012338">
    <property type="entry name" value="Beta-lactam/transpept-like"/>
</dbReference>
<reference evidence="5 6" key="1">
    <citation type="submission" date="2019-11" db="EMBL/GenBank/DDBJ databases">
        <title>Draft genome sequence of Blautia luti DSM 14534T, isolated from human stool.</title>
        <authorList>
            <person name="Ortiz R."/>
            <person name="Melis-Arcos F."/>
            <person name="Covarrubias P."/>
            <person name="Cardenas J.P."/>
            <person name="Perez-Donoso J."/>
            <person name="Almonacid D."/>
        </authorList>
    </citation>
    <scope>NUCLEOTIDE SEQUENCE [LARGE SCALE GENOMIC DNA]</scope>
    <source>
        <strain evidence="5 6">DSM 14534</strain>
    </source>
</reference>
<dbReference type="EMBL" id="WMBC01000003">
    <property type="protein sequence ID" value="MTD60766.1"/>
    <property type="molecule type" value="Genomic_DNA"/>
</dbReference>
<accession>A0A844GFA7</accession>
<dbReference type="SUPFAM" id="SSF56601">
    <property type="entry name" value="beta-lactamase/transpeptidase-like"/>
    <property type="match status" value="1"/>
</dbReference>
<comment type="caution">
    <text evidence="5">The sequence shown here is derived from an EMBL/GenBank/DDBJ whole genome shotgun (WGS) entry which is preliminary data.</text>
</comment>
<feature type="compositionally biased region" description="Basic and acidic residues" evidence="1">
    <location>
        <begin position="1"/>
        <end position="12"/>
    </location>
</feature>
<evidence type="ECO:0000256" key="2">
    <source>
        <dbReference type="SAM" id="Phobius"/>
    </source>
</evidence>
<dbReference type="RefSeq" id="WP_154779984.1">
    <property type="nucleotide sequence ID" value="NZ_WMBC01000003.1"/>
</dbReference>
<keyword evidence="2" id="KW-1133">Transmembrane helix</keyword>
<feature type="compositionally biased region" description="Basic residues" evidence="1">
    <location>
        <begin position="13"/>
        <end position="33"/>
    </location>
</feature>
<dbReference type="Gene3D" id="3.90.1310.10">
    <property type="entry name" value="Penicillin-binding protein 2a (Domain 2)"/>
    <property type="match status" value="1"/>
</dbReference>
<protein>
    <submittedName>
        <fullName evidence="5">Penicillin-binding protein 2</fullName>
    </submittedName>
</protein>
<feature type="transmembrane region" description="Helical" evidence="2">
    <location>
        <begin position="40"/>
        <end position="60"/>
    </location>
</feature>
<feature type="domain" description="Penicillin binding protein A dimerisation" evidence="4">
    <location>
        <begin position="87"/>
        <end position="166"/>
    </location>
</feature>
<dbReference type="InterPro" id="IPR001460">
    <property type="entry name" value="PCN-bd_Tpept"/>
</dbReference>
<feature type="region of interest" description="Disordered" evidence="1">
    <location>
        <begin position="1"/>
        <end position="33"/>
    </location>
</feature>
<dbReference type="PANTHER" id="PTHR30627:SF24">
    <property type="entry name" value="PENICILLIN-BINDING PROTEIN 4B"/>
    <property type="match status" value="1"/>
</dbReference>
<name>A0A844GFA7_9FIRM</name>
<dbReference type="GO" id="GO:0071555">
    <property type="term" value="P:cell wall organization"/>
    <property type="evidence" value="ECO:0007669"/>
    <property type="project" value="TreeGrafter"/>
</dbReference>
<gene>
    <name evidence="5" type="ORF">GKZ57_05670</name>
</gene>
<organism evidence="5 6">
    <name type="scientific">Blautia luti DSM 14534 = JCM 17040</name>
    <dbReference type="NCBI Taxonomy" id="649762"/>
    <lineage>
        <taxon>Bacteria</taxon>
        <taxon>Bacillati</taxon>
        <taxon>Bacillota</taxon>
        <taxon>Clostridia</taxon>
        <taxon>Lachnospirales</taxon>
        <taxon>Lachnospiraceae</taxon>
        <taxon>Blautia</taxon>
    </lineage>
</organism>